<keyword evidence="3" id="KW-1185">Reference proteome</keyword>
<evidence type="ECO:0000313" key="2">
    <source>
        <dbReference type="EMBL" id="KAL2794305.1"/>
    </source>
</evidence>
<reference evidence="2 3" key="1">
    <citation type="submission" date="2024-07" db="EMBL/GenBank/DDBJ databases">
        <title>Section-level genome sequencing and comparative genomics of Aspergillus sections Usti and Cavernicolus.</title>
        <authorList>
            <consortium name="Lawrence Berkeley National Laboratory"/>
            <person name="Nybo J.L."/>
            <person name="Vesth T.C."/>
            <person name="Theobald S."/>
            <person name="Frisvad J.C."/>
            <person name="Larsen T.O."/>
            <person name="Kjaerboelling I."/>
            <person name="Rothschild-Mancinelli K."/>
            <person name="Lyhne E.K."/>
            <person name="Kogle M.E."/>
            <person name="Barry K."/>
            <person name="Clum A."/>
            <person name="Na H."/>
            <person name="Ledsgaard L."/>
            <person name="Lin J."/>
            <person name="Lipzen A."/>
            <person name="Kuo A."/>
            <person name="Riley R."/>
            <person name="Mondo S."/>
            <person name="Labutti K."/>
            <person name="Haridas S."/>
            <person name="Pangalinan J."/>
            <person name="Salamov A.A."/>
            <person name="Simmons B.A."/>
            <person name="Magnuson J.K."/>
            <person name="Chen J."/>
            <person name="Drula E."/>
            <person name="Henrissat B."/>
            <person name="Wiebenga A."/>
            <person name="Lubbers R.J."/>
            <person name="Gomes A.C."/>
            <person name="Makela M.R."/>
            <person name="Stajich J."/>
            <person name="Grigoriev I.V."/>
            <person name="Mortensen U.H."/>
            <person name="De Vries R.P."/>
            <person name="Baker S.E."/>
            <person name="Andersen M.R."/>
        </authorList>
    </citation>
    <scope>NUCLEOTIDE SEQUENCE [LARGE SCALE GENOMIC DNA]</scope>
    <source>
        <strain evidence="2 3">CBS 209.92</strain>
    </source>
</reference>
<organism evidence="2 3">
    <name type="scientific">Aspergillus keveii</name>
    <dbReference type="NCBI Taxonomy" id="714993"/>
    <lineage>
        <taxon>Eukaryota</taxon>
        <taxon>Fungi</taxon>
        <taxon>Dikarya</taxon>
        <taxon>Ascomycota</taxon>
        <taxon>Pezizomycotina</taxon>
        <taxon>Eurotiomycetes</taxon>
        <taxon>Eurotiomycetidae</taxon>
        <taxon>Eurotiales</taxon>
        <taxon>Aspergillaceae</taxon>
        <taxon>Aspergillus</taxon>
        <taxon>Aspergillus subgen. Nidulantes</taxon>
    </lineage>
</organism>
<proteinExistence type="predicted"/>
<gene>
    <name evidence="2" type="ORF">BJX66DRAFT_304051</name>
</gene>
<comment type="caution">
    <text evidence="2">The sequence shown here is derived from an EMBL/GenBank/DDBJ whole genome shotgun (WGS) entry which is preliminary data.</text>
</comment>
<dbReference type="EMBL" id="JBFTWV010000046">
    <property type="protein sequence ID" value="KAL2794305.1"/>
    <property type="molecule type" value="Genomic_DNA"/>
</dbReference>
<name>A0ABR4G5L1_9EURO</name>
<feature type="signal peptide" evidence="1">
    <location>
        <begin position="1"/>
        <end position="18"/>
    </location>
</feature>
<feature type="chain" id="PRO_5045910112" evidence="1">
    <location>
        <begin position="19"/>
        <end position="88"/>
    </location>
</feature>
<dbReference type="Proteomes" id="UP001610563">
    <property type="component" value="Unassembled WGS sequence"/>
</dbReference>
<evidence type="ECO:0000256" key="1">
    <source>
        <dbReference type="SAM" id="SignalP"/>
    </source>
</evidence>
<sequence>MPNLVLLWGWSCPSSATARKDPGPEGFRFAWPQGSLPAFRISTHDRPGQVRAAEHGTPGESVMTLQFGPLPMVQFLGAGRVVDHDAET</sequence>
<protein>
    <submittedName>
        <fullName evidence="2">Uncharacterized protein</fullName>
    </submittedName>
</protein>
<evidence type="ECO:0000313" key="3">
    <source>
        <dbReference type="Proteomes" id="UP001610563"/>
    </source>
</evidence>
<accession>A0ABR4G5L1</accession>
<keyword evidence="1" id="KW-0732">Signal</keyword>